<feature type="compositionally biased region" description="Polar residues" evidence="1">
    <location>
        <begin position="38"/>
        <end position="54"/>
    </location>
</feature>
<proteinExistence type="predicted"/>
<dbReference type="GeneID" id="26837375"/>
<evidence type="ECO:0000256" key="1">
    <source>
        <dbReference type="SAM" id="MobiDB-lite"/>
    </source>
</evidence>
<dbReference type="Proteomes" id="UP000054251">
    <property type="component" value="Unassembled WGS sequence"/>
</dbReference>
<dbReference type="RefSeq" id="XP_015470013.1">
    <property type="nucleotide sequence ID" value="XM_015609196.1"/>
</dbReference>
<feature type="compositionally biased region" description="Polar residues" evidence="1">
    <location>
        <begin position="1"/>
        <end position="25"/>
    </location>
</feature>
<dbReference type="AlphaFoldDB" id="A0A0V1Q624"/>
<feature type="compositionally biased region" description="Basic and acidic residues" evidence="1">
    <location>
        <begin position="26"/>
        <end position="37"/>
    </location>
</feature>
<dbReference type="OrthoDB" id="10448610at2759"/>
<dbReference type="EMBL" id="LMYN01000004">
    <property type="protein sequence ID" value="KSA03911.1"/>
    <property type="molecule type" value="Genomic_DNA"/>
</dbReference>
<sequence length="118" mass="13147">MPSPKSYSSELSRSHAVSSSNQNLSDVKKSSSTEDHTQYTNISLQDQVNSTLPKSNGKPPEISKQNLGLPLRDFGRVSFHIRDRIAAIIANVTYTIVESIDNFTNNSEIGKEYIKYVI</sequence>
<feature type="region of interest" description="Disordered" evidence="1">
    <location>
        <begin position="1"/>
        <end position="67"/>
    </location>
</feature>
<name>A0A0V1Q624_9ASCO</name>
<organism evidence="2 3">
    <name type="scientific">Debaryomyces fabryi</name>
    <dbReference type="NCBI Taxonomy" id="58627"/>
    <lineage>
        <taxon>Eukaryota</taxon>
        <taxon>Fungi</taxon>
        <taxon>Dikarya</taxon>
        <taxon>Ascomycota</taxon>
        <taxon>Saccharomycotina</taxon>
        <taxon>Pichiomycetes</taxon>
        <taxon>Debaryomycetaceae</taxon>
        <taxon>Debaryomyces</taxon>
    </lineage>
</organism>
<evidence type="ECO:0000313" key="2">
    <source>
        <dbReference type="EMBL" id="KSA03911.1"/>
    </source>
</evidence>
<protein>
    <submittedName>
        <fullName evidence="2">Uncharacterized protein</fullName>
    </submittedName>
</protein>
<evidence type="ECO:0000313" key="3">
    <source>
        <dbReference type="Proteomes" id="UP000054251"/>
    </source>
</evidence>
<reference evidence="2 3" key="1">
    <citation type="submission" date="2015-11" db="EMBL/GenBank/DDBJ databases">
        <title>The genome of Debaryomyces fabryi.</title>
        <authorList>
            <person name="Tafer H."/>
            <person name="Lopandic K."/>
        </authorList>
    </citation>
    <scope>NUCLEOTIDE SEQUENCE [LARGE SCALE GENOMIC DNA]</scope>
    <source>
        <strain evidence="2 3">CBS 789</strain>
    </source>
</reference>
<gene>
    <name evidence="2" type="ORF">AC631_00366</name>
</gene>
<comment type="caution">
    <text evidence="2">The sequence shown here is derived from an EMBL/GenBank/DDBJ whole genome shotgun (WGS) entry which is preliminary data.</text>
</comment>
<accession>A0A0V1Q624</accession>
<keyword evidence="3" id="KW-1185">Reference proteome</keyword>